<dbReference type="Proteomes" id="UP000244309">
    <property type="component" value="Unassembled WGS sequence"/>
</dbReference>
<dbReference type="InterPro" id="IPR036875">
    <property type="entry name" value="Znf_CCHC_sf"/>
</dbReference>
<comment type="caution">
    <text evidence="2">The sequence shown here is derived from an EMBL/GenBank/DDBJ whole genome shotgun (WGS) entry which is preliminary data.</text>
</comment>
<accession>A0A2V1AUM7</accession>
<feature type="region of interest" description="Disordered" evidence="1">
    <location>
        <begin position="122"/>
        <end position="190"/>
    </location>
</feature>
<gene>
    <name evidence="2" type="ORF">CXQ85_000841</name>
</gene>
<dbReference type="VEuPathDB" id="FungiDB:CXQ85_000841"/>
<feature type="compositionally biased region" description="Basic and acidic residues" evidence="1">
    <location>
        <begin position="169"/>
        <end position="180"/>
    </location>
</feature>
<sequence>MSVVEVSKTVGQLAAAITQKSKELDLLKAEYESKLKILDEYITKVVPREEQRRENGSNEIDTCELLQKELRCSKCQNIVYSLKEETDYVLVPRKVAERKAADIPDLIQSLEKLETSVKSINAGSSRPLQQTPQVNQPQRQNKKQHGKSKRTCSYCDEPGHTRARCFARLSKEPGSEDTSRNRPAKSNHSA</sequence>
<feature type="compositionally biased region" description="Low complexity" evidence="1">
    <location>
        <begin position="127"/>
        <end position="139"/>
    </location>
</feature>
<feature type="compositionally biased region" description="Basic residues" evidence="1">
    <location>
        <begin position="140"/>
        <end position="150"/>
    </location>
</feature>
<evidence type="ECO:0008006" key="4">
    <source>
        <dbReference type="Google" id="ProtNLM"/>
    </source>
</evidence>
<dbReference type="RefSeq" id="XP_025342787.1">
    <property type="nucleotide sequence ID" value="XM_025484572.1"/>
</dbReference>
<organism evidence="2 3">
    <name type="scientific">Candidozyma haemuli</name>
    <dbReference type="NCBI Taxonomy" id="45357"/>
    <lineage>
        <taxon>Eukaryota</taxon>
        <taxon>Fungi</taxon>
        <taxon>Dikarya</taxon>
        <taxon>Ascomycota</taxon>
        <taxon>Saccharomycotina</taxon>
        <taxon>Pichiomycetes</taxon>
        <taxon>Metschnikowiaceae</taxon>
        <taxon>Candidozyma</taxon>
    </lineage>
</organism>
<evidence type="ECO:0000313" key="2">
    <source>
        <dbReference type="EMBL" id="PVH21847.1"/>
    </source>
</evidence>
<keyword evidence="3" id="KW-1185">Reference proteome</keyword>
<reference evidence="2 3" key="1">
    <citation type="submission" date="2017-12" db="EMBL/GenBank/DDBJ databases">
        <title>Genome Sequence of a Multidrug-Resistant Candida haemulonii Isolate from a Patient with Chronic Leg Ulcers in Israel.</title>
        <authorList>
            <person name="Chow N.A."/>
            <person name="Gade L."/>
            <person name="Batra D."/>
            <person name="Rowe L.A."/>
            <person name="Ben-Ami R."/>
            <person name="Loparev V.N."/>
            <person name="Litvintseva A.P."/>
        </authorList>
    </citation>
    <scope>NUCLEOTIDE SEQUENCE [LARGE SCALE GENOMIC DNA]</scope>
    <source>
        <strain evidence="2 3">B11899</strain>
    </source>
</reference>
<dbReference type="GeneID" id="37006172"/>
<protein>
    <recommendedName>
        <fullName evidence="4">CCHC-type domain-containing protein</fullName>
    </recommendedName>
</protein>
<dbReference type="Pfam" id="PF16588">
    <property type="entry name" value="zf-C2H2_10"/>
    <property type="match status" value="1"/>
</dbReference>
<name>A0A2V1AUM7_9ASCO</name>
<dbReference type="OrthoDB" id="4069967at2759"/>
<dbReference type="GO" id="GO:0003676">
    <property type="term" value="F:nucleic acid binding"/>
    <property type="evidence" value="ECO:0007669"/>
    <property type="project" value="InterPro"/>
</dbReference>
<dbReference type="GO" id="GO:0008270">
    <property type="term" value="F:zinc ion binding"/>
    <property type="evidence" value="ECO:0007669"/>
    <property type="project" value="InterPro"/>
</dbReference>
<dbReference type="EMBL" id="PKFO01000005">
    <property type="protein sequence ID" value="PVH21847.1"/>
    <property type="molecule type" value="Genomic_DNA"/>
</dbReference>
<dbReference type="SUPFAM" id="SSF57756">
    <property type="entry name" value="Retrovirus zinc finger-like domains"/>
    <property type="match status" value="1"/>
</dbReference>
<evidence type="ECO:0000256" key="1">
    <source>
        <dbReference type="SAM" id="MobiDB-lite"/>
    </source>
</evidence>
<evidence type="ECO:0000313" key="3">
    <source>
        <dbReference type="Proteomes" id="UP000244309"/>
    </source>
</evidence>
<proteinExistence type="predicted"/>
<dbReference type="AlphaFoldDB" id="A0A2V1AUM7"/>